<name>S9PP24_CYSF2</name>
<comment type="caution">
    <text evidence="2">The sequence shown here is derived from an EMBL/GenBank/DDBJ whole genome shotgun (WGS) entry which is preliminary data.</text>
</comment>
<evidence type="ECO:0000313" key="2">
    <source>
        <dbReference type="EMBL" id="EPX64222.1"/>
    </source>
</evidence>
<accession>S9PP24</accession>
<proteinExistence type="predicted"/>
<gene>
    <name evidence="2" type="ORF">D187_005356</name>
</gene>
<protein>
    <submittedName>
        <fullName evidence="2">Uncharacterized protein</fullName>
    </submittedName>
</protein>
<reference evidence="2" key="1">
    <citation type="submission" date="2013-05" db="EMBL/GenBank/DDBJ databases">
        <title>Genome assembly of Cystobacter fuscus DSM 2262.</title>
        <authorList>
            <person name="Sharma G."/>
            <person name="Khatri I."/>
            <person name="Kaur C."/>
            <person name="Mayilraj S."/>
            <person name="Subramanian S."/>
        </authorList>
    </citation>
    <scope>NUCLEOTIDE SEQUENCE [LARGE SCALE GENOMIC DNA]</scope>
    <source>
        <strain evidence="2">DSM 2262</strain>
    </source>
</reference>
<feature type="region of interest" description="Disordered" evidence="1">
    <location>
        <begin position="122"/>
        <end position="220"/>
    </location>
</feature>
<keyword evidence="3" id="KW-1185">Reference proteome</keyword>
<organism evidence="2 3">
    <name type="scientific">Cystobacter fuscus (strain ATCC 25194 / DSM 2262 / NBRC 100088 / M29)</name>
    <dbReference type="NCBI Taxonomy" id="1242864"/>
    <lineage>
        <taxon>Bacteria</taxon>
        <taxon>Pseudomonadati</taxon>
        <taxon>Myxococcota</taxon>
        <taxon>Myxococcia</taxon>
        <taxon>Myxococcales</taxon>
        <taxon>Cystobacterineae</taxon>
        <taxon>Archangiaceae</taxon>
        <taxon>Cystobacter</taxon>
    </lineage>
</organism>
<dbReference type="EMBL" id="ANAH02000004">
    <property type="protein sequence ID" value="EPX64222.1"/>
    <property type="molecule type" value="Genomic_DNA"/>
</dbReference>
<sequence>MEEVEQFEAVLRELGELMIDLGDLASSVVLIGGQVLALESRRRGQSGVIAVETETGEEVTRGFTFEPDLLFDLDGTEFMAGRLPEVLKERGYERARQFRWSKKLRGSWVQLDLFAPEEVEPDDLPTAIDASSGRAAGPATGSTHHVEHPGYALEDLDSGCGGIPRHEDAGQAATASRGQQGQLRHLRLRQAGGGRCRPGCIESGDTRGRGDPPQSPGALL</sequence>
<evidence type="ECO:0000256" key="1">
    <source>
        <dbReference type="SAM" id="MobiDB-lite"/>
    </source>
</evidence>
<dbReference type="Proteomes" id="UP000011682">
    <property type="component" value="Unassembled WGS sequence"/>
</dbReference>
<evidence type="ECO:0000313" key="3">
    <source>
        <dbReference type="Proteomes" id="UP000011682"/>
    </source>
</evidence>
<dbReference type="AlphaFoldDB" id="S9PP24"/>